<dbReference type="AlphaFoldDB" id="A0A2M7QJ87"/>
<reference evidence="3" key="1">
    <citation type="submission" date="2017-09" db="EMBL/GenBank/DDBJ databases">
        <title>Depth-based differentiation of microbial function through sediment-hosted aquifers and enrichment of novel symbionts in the deep terrestrial subsurface.</title>
        <authorList>
            <person name="Probst A.J."/>
            <person name="Ladd B."/>
            <person name="Jarett J.K."/>
            <person name="Geller-Mcgrath D.E."/>
            <person name="Sieber C.M.K."/>
            <person name="Emerson J.B."/>
            <person name="Anantharaman K."/>
            <person name="Thomas B.C."/>
            <person name="Malmstrom R."/>
            <person name="Stieglmeier M."/>
            <person name="Klingl A."/>
            <person name="Woyke T."/>
            <person name="Ryan C.M."/>
            <person name="Banfield J.F."/>
        </authorList>
    </citation>
    <scope>NUCLEOTIDE SEQUENCE [LARGE SCALE GENOMIC DNA]</scope>
</reference>
<evidence type="ECO:0000256" key="1">
    <source>
        <dbReference type="SAM" id="MobiDB-lite"/>
    </source>
</evidence>
<feature type="compositionally biased region" description="Basic and acidic residues" evidence="1">
    <location>
        <begin position="1"/>
        <end position="12"/>
    </location>
</feature>
<gene>
    <name evidence="2" type="ORF">COY87_01120</name>
</gene>
<organism evidence="2 3">
    <name type="scientific">Candidatus Roizmanbacteria bacterium CG_4_10_14_0_8_um_filter_33_9</name>
    <dbReference type="NCBI Taxonomy" id="1974826"/>
    <lineage>
        <taxon>Bacteria</taxon>
        <taxon>Candidatus Roizmaniibacteriota</taxon>
    </lineage>
</organism>
<evidence type="ECO:0000313" key="3">
    <source>
        <dbReference type="Proteomes" id="UP000229401"/>
    </source>
</evidence>
<name>A0A2M7QJ87_9BACT</name>
<evidence type="ECO:0000313" key="2">
    <source>
        <dbReference type="EMBL" id="PIY72407.1"/>
    </source>
</evidence>
<accession>A0A2M7QJ87</accession>
<proteinExistence type="predicted"/>
<feature type="region of interest" description="Disordered" evidence="1">
    <location>
        <begin position="1"/>
        <end position="20"/>
    </location>
</feature>
<protein>
    <submittedName>
        <fullName evidence="2">Uncharacterized protein</fullName>
    </submittedName>
</protein>
<feature type="non-terminal residue" evidence="2">
    <location>
        <position position="390"/>
    </location>
</feature>
<sequence>MSSAESKIKPTPKDIFLGNTTQPKSEICRQVSALTNGEIKIPSIVQDVDEVRAVLLGGETLLARSEHPDEYEGASGIFHTFSIAASNVDGRDFPGWEKKMKQFPDQITSFLVDLHKANHQRYVYYARLQGLDPESYLKGLSFSYWRPVQGVNLAINADSSIEGRYHISAIINEENWIQLMTEEKEKNVHALSQQGKTTFSQDELKELLRQYNLIRKLPIFDPKQCPIMEFQLGKNNVLYFLQYHRTREFEPPQFTATKEAEHIRRFVRGVTPATGIIVPTVVYAGFYPGQQNTQQFAPTIASFPGSCCVYHAHMPFQTWLSQQLEVQFINGFTYTMRGYHDGHLSRSTLFKPKVVIEIEAGEIEKLTEGQRRKITLKRYNDKYEEYIEAA</sequence>
<dbReference type="Proteomes" id="UP000229401">
    <property type="component" value="Unassembled WGS sequence"/>
</dbReference>
<dbReference type="EMBL" id="PFLI01000043">
    <property type="protein sequence ID" value="PIY72407.1"/>
    <property type="molecule type" value="Genomic_DNA"/>
</dbReference>
<comment type="caution">
    <text evidence="2">The sequence shown here is derived from an EMBL/GenBank/DDBJ whole genome shotgun (WGS) entry which is preliminary data.</text>
</comment>